<dbReference type="Gene3D" id="3.40.50.1820">
    <property type="entry name" value="alpha/beta hydrolase"/>
    <property type="match status" value="1"/>
</dbReference>
<comment type="similarity">
    <text evidence="1">Belongs to the thioesterase family.</text>
</comment>
<evidence type="ECO:0000259" key="2">
    <source>
        <dbReference type="Pfam" id="PF00975"/>
    </source>
</evidence>
<dbReference type="SUPFAM" id="SSF53474">
    <property type="entry name" value="alpha/beta-Hydrolases"/>
    <property type="match status" value="1"/>
</dbReference>
<gene>
    <name evidence="3" type="ORF">GCM10022393_15610</name>
</gene>
<dbReference type="InterPro" id="IPR001031">
    <property type="entry name" value="Thioesterase"/>
</dbReference>
<feature type="domain" description="Thioesterase" evidence="2">
    <location>
        <begin position="6"/>
        <end position="232"/>
    </location>
</feature>
<dbReference type="PROSITE" id="PS51257">
    <property type="entry name" value="PROKAR_LIPOPROTEIN"/>
    <property type="match status" value="1"/>
</dbReference>
<dbReference type="RefSeq" id="WP_344926211.1">
    <property type="nucleotide sequence ID" value="NZ_BAABCW010000005.1"/>
</dbReference>
<keyword evidence="4" id="KW-1185">Reference proteome</keyword>
<name>A0ABP7XG37_9FLAO</name>
<evidence type="ECO:0000313" key="3">
    <source>
        <dbReference type="EMBL" id="GAA4115478.1"/>
    </source>
</evidence>
<evidence type="ECO:0000313" key="4">
    <source>
        <dbReference type="Proteomes" id="UP001500459"/>
    </source>
</evidence>
<dbReference type="EMBL" id="BAABCW010000005">
    <property type="protein sequence ID" value="GAA4115478.1"/>
    <property type="molecule type" value="Genomic_DNA"/>
</dbReference>
<proteinExistence type="inferred from homology"/>
<comment type="caution">
    <text evidence="3">The sequence shown here is derived from an EMBL/GenBank/DDBJ whole genome shotgun (WGS) entry which is preliminary data.</text>
</comment>
<dbReference type="PANTHER" id="PTHR11487">
    <property type="entry name" value="THIOESTERASE"/>
    <property type="match status" value="1"/>
</dbReference>
<reference evidence="4" key="1">
    <citation type="journal article" date="2019" name="Int. J. Syst. Evol. Microbiol.">
        <title>The Global Catalogue of Microorganisms (GCM) 10K type strain sequencing project: providing services to taxonomists for standard genome sequencing and annotation.</title>
        <authorList>
            <consortium name="The Broad Institute Genomics Platform"/>
            <consortium name="The Broad Institute Genome Sequencing Center for Infectious Disease"/>
            <person name="Wu L."/>
            <person name="Ma J."/>
        </authorList>
    </citation>
    <scope>NUCLEOTIDE SEQUENCE [LARGE SCALE GENOMIC DNA]</scope>
    <source>
        <strain evidence="4">JCM 17106</strain>
    </source>
</reference>
<dbReference type="InterPro" id="IPR029058">
    <property type="entry name" value="AB_hydrolase_fold"/>
</dbReference>
<evidence type="ECO:0000256" key="1">
    <source>
        <dbReference type="ARBA" id="ARBA00007169"/>
    </source>
</evidence>
<dbReference type="PANTHER" id="PTHR11487:SF0">
    <property type="entry name" value="S-ACYL FATTY ACID SYNTHASE THIOESTERASE, MEDIUM CHAIN"/>
    <property type="match status" value="1"/>
</dbReference>
<organism evidence="3 4">
    <name type="scientific">Aquimarina addita</name>
    <dbReference type="NCBI Taxonomy" id="870485"/>
    <lineage>
        <taxon>Bacteria</taxon>
        <taxon>Pseudomonadati</taxon>
        <taxon>Bacteroidota</taxon>
        <taxon>Flavobacteriia</taxon>
        <taxon>Flavobacteriales</taxon>
        <taxon>Flavobacteriaceae</taxon>
        <taxon>Aquimarina</taxon>
    </lineage>
</organism>
<accession>A0ABP7XG37</accession>
<dbReference type="InterPro" id="IPR012223">
    <property type="entry name" value="TEII"/>
</dbReference>
<sequence length="244" mass="28009">MKKKIKLFCLPYAGGSACSIYSKWNRDLDVTIELHPVELSGRGLRITENIYLNVEEAVEDVVEKIRDEIIDCDYAIFGHSMGSILTYKVLQRINDLKLPSPIHSFFSGRRAPNCKSREPVPHSTMSIIQLEEEIKELGITPTEFFQNQEIKNIFMPIIKSDFNIADTFVEKSEMLVLNHDISIFLGKNEDVTTHEANEWMQYTNKNCSIEYFDGGHFFLLDQTKAVTTYINDCLTKNCQHISVS</sequence>
<dbReference type="Proteomes" id="UP001500459">
    <property type="component" value="Unassembled WGS sequence"/>
</dbReference>
<protein>
    <submittedName>
        <fullName evidence="3">Thioesterase domain-containing protein</fullName>
    </submittedName>
</protein>
<dbReference type="Pfam" id="PF00975">
    <property type="entry name" value="Thioesterase"/>
    <property type="match status" value="1"/>
</dbReference>